<keyword evidence="1" id="KW-0472">Membrane</keyword>
<keyword evidence="3" id="KW-1185">Reference proteome</keyword>
<feature type="transmembrane region" description="Helical" evidence="1">
    <location>
        <begin position="12"/>
        <end position="33"/>
    </location>
</feature>
<evidence type="ECO:0000313" key="3">
    <source>
        <dbReference type="Proteomes" id="UP001596470"/>
    </source>
</evidence>
<organism evidence="2 3">
    <name type="scientific">Glycomyces mayteni</name>
    <dbReference type="NCBI Taxonomy" id="543887"/>
    <lineage>
        <taxon>Bacteria</taxon>
        <taxon>Bacillati</taxon>
        <taxon>Actinomycetota</taxon>
        <taxon>Actinomycetes</taxon>
        <taxon>Glycomycetales</taxon>
        <taxon>Glycomycetaceae</taxon>
        <taxon>Glycomyces</taxon>
    </lineage>
</organism>
<gene>
    <name evidence="2" type="ORF">ACFQS3_09315</name>
</gene>
<comment type="caution">
    <text evidence="2">The sequence shown here is derived from an EMBL/GenBank/DDBJ whole genome shotgun (WGS) entry which is preliminary data.</text>
</comment>
<sequence>MPPRLLVRKRLRSLAALELVNLPLQAFVWFGLLGLPASAANLTGFAAFALLLVQGAAYWAAKLRQLDAGGPLPGAAAFALARRANPAVLAAAVLFTGWSAAADPGRPALLGLGFALFAVLEHVNYFHVQLMYDNAADLRRLAAHGLARSHLSRDLARRP</sequence>
<name>A0ABW2D745_9ACTN</name>
<evidence type="ECO:0000256" key="1">
    <source>
        <dbReference type="SAM" id="Phobius"/>
    </source>
</evidence>
<evidence type="ECO:0000313" key="2">
    <source>
        <dbReference type="EMBL" id="MFC6957393.1"/>
    </source>
</evidence>
<dbReference type="EMBL" id="JBHSYS010000002">
    <property type="protein sequence ID" value="MFC6957393.1"/>
    <property type="molecule type" value="Genomic_DNA"/>
</dbReference>
<keyword evidence="1" id="KW-0812">Transmembrane</keyword>
<accession>A0ABW2D745</accession>
<feature type="transmembrane region" description="Helical" evidence="1">
    <location>
        <begin position="39"/>
        <end position="61"/>
    </location>
</feature>
<proteinExistence type="predicted"/>
<dbReference type="RefSeq" id="WP_382348909.1">
    <property type="nucleotide sequence ID" value="NZ_JBHMBP010000002.1"/>
</dbReference>
<protein>
    <submittedName>
        <fullName evidence="2">Uncharacterized protein</fullName>
    </submittedName>
</protein>
<keyword evidence="1" id="KW-1133">Transmembrane helix</keyword>
<dbReference type="Proteomes" id="UP001596470">
    <property type="component" value="Unassembled WGS sequence"/>
</dbReference>
<reference evidence="3" key="1">
    <citation type="journal article" date="2019" name="Int. J. Syst. Evol. Microbiol.">
        <title>The Global Catalogue of Microorganisms (GCM) 10K type strain sequencing project: providing services to taxonomists for standard genome sequencing and annotation.</title>
        <authorList>
            <consortium name="The Broad Institute Genomics Platform"/>
            <consortium name="The Broad Institute Genome Sequencing Center for Infectious Disease"/>
            <person name="Wu L."/>
            <person name="Ma J."/>
        </authorList>
    </citation>
    <scope>NUCLEOTIDE SEQUENCE [LARGE SCALE GENOMIC DNA]</scope>
    <source>
        <strain evidence="3">KACC 12634</strain>
    </source>
</reference>